<evidence type="ECO:0000259" key="7">
    <source>
        <dbReference type="PROSITE" id="PS51173"/>
    </source>
</evidence>
<feature type="compositionally biased region" description="Polar residues" evidence="4">
    <location>
        <begin position="526"/>
        <end position="540"/>
    </location>
</feature>
<feature type="signal peptide" evidence="5">
    <location>
        <begin position="1"/>
        <end position="31"/>
    </location>
</feature>
<dbReference type="Gene3D" id="2.60.40.10">
    <property type="entry name" value="Immunoglobulins"/>
    <property type="match status" value="2"/>
</dbReference>
<evidence type="ECO:0000313" key="9">
    <source>
        <dbReference type="Proteomes" id="UP000640052"/>
    </source>
</evidence>
<dbReference type="InterPro" id="IPR008965">
    <property type="entry name" value="CBM2/CBM3_carb-bd_dom_sf"/>
</dbReference>
<keyword evidence="3" id="KW-0624">Polysaccharide degradation</keyword>
<evidence type="ECO:0000256" key="4">
    <source>
        <dbReference type="SAM" id="MobiDB-lite"/>
    </source>
</evidence>
<dbReference type="SMART" id="SM00060">
    <property type="entry name" value="FN3"/>
    <property type="match status" value="2"/>
</dbReference>
<dbReference type="InterPro" id="IPR001919">
    <property type="entry name" value="CBD2"/>
</dbReference>
<dbReference type="InterPro" id="IPR003961">
    <property type="entry name" value="FN3_dom"/>
</dbReference>
<dbReference type="GO" id="GO:0030247">
    <property type="term" value="F:polysaccharide binding"/>
    <property type="evidence" value="ECO:0007669"/>
    <property type="project" value="UniProtKB-UniRule"/>
</dbReference>
<dbReference type="PROSITE" id="PS50853">
    <property type="entry name" value="FN3"/>
    <property type="match status" value="2"/>
</dbReference>
<keyword evidence="9" id="KW-1185">Reference proteome</keyword>
<dbReference type="InterPro" id="IPR013830">
    <property type="entry name" value="SGNH_hydro"/>
</dbReference>
<dbReference type="InterPro" id="IPR013783">
    <property type="entry name" value="Ig-like_fold"/>
</dbReference>
<dbReference type="SUPFAM" id="SSF49384">
    <property type="entry name" value="Carbohydrate-binding domain"/>
    <property type="match status" value="1"/>
</dbReference>
<evidence type="ECO:0000313" key="8">
    <source>
        <dbReference type="EMBL" id="GIH24984.1"/>
    </source>
</evidence>
<dbReference type="Gene3D" id="2.60.40.290">
    <property type="match status" value="1"/>
</dbReference>
<feature type="region of interest" description="Disordered" evidence="4">
    <location>
        <begin position="332"/>
        <end position="355"/>
    </location>
</feature>
<keyword evidence="2" id="KW-0378">Hydrolase</keyword>
<keyword evidence="2" id="KW-0326">Glycosidase</keyword>
<keyword evidence="5" id="KW-0732">Signal</keyword>
<dbReference type="Gene3D" id="3.40.50.1110">
    <property type="entry name" value="SGNH hydrolase"/>
    <property type="match status" value="1"/>
</dbReference>
<dbReference type="Proteomes" id="UP000640052">
    <property type="component" value="Unassembled WGS sequence"/>
</dbReference>
<dbReference type="InterPro" id="IPR036514">
    <property type="entry name" value="SGNH_hydro_sf"/>
</dbReference>
<feature type="chain" id="PRO_5038000225" description="Cellulose-binding protein" evidence="5">
    <location>
        <begin position="32"/>
        <end position="540"/>
    </location>
</feature>
<dbReference type="PANTHER" id="PTHR30383">
    <property type="entry name" value="THIOESTERASE 1/PROTEASE 1/LYSOPHOSPHOLIPASE L1"/>
    <property type="match status" value="1"/>
</dbReference>
<evidence type="ECO:0000256" key="5">
    <source>
        <dbReference type="SAM" id="SignalP"/>
    </source>
</evidence>
<dbReference type="SUPFAM" id="SSF52266">
    <property type="entry name" value="SGNH hydrolase"/>
    <property type="match status" value="1"/>
</dbReference>
<dbReference type="AlphaFoldDB" id="A0A919QC42"/>
<gene>
    <name evidence="8" type="ORF">Aph01nite_32940</name>
</gene>
<feature type="domain" description="CBM2" evidence="7">
    <location>
        <begin position="434"/>
        <end position="540"/>
    </location>
</feature>
<dbReference type="InterPro" id="IPR036116">
    <property type="entry name" value="FN3_sf"/>
</dbReference>
<dbReference type="CDD" id="cd00063">
    <property type="entry name" value="FN3"/>
    <property type="match status" value="2"/>
</dbReference>
<dbReference type="SUPFAM" id="SSF49265">
    <property type="entry name" value="Fibronectin type III"/>
    <property type="match status" value="1"/>
</dbReference>
<dbReference type="PROSITE" id="PS51173">
    <property type="entry name" value="CBM2"/>
    <property type="match status" value="1"/>
</dbReference>
<dbReference type="SMART" id="SM00637">
    <property type="entry name" value="CBD_II"/>
    <property type="match status" value="1"/>
</dbReference>
<dbReference type="InterPro" id="IPR012291">
    <property type="entry name" value="CBM2_carb-bd_dom_sf"/>
</dbReference>
<feature type="region of interest" description="Disordered" evidence="4">
    <location>
        <begin position="519"/>
        <end position="540"/>
    </location>
</feature>
<evidence type="ECO:0000256" key="2">
    <source>
        <dbReference type="ARBA" id="ARBA00023295"/>
    </source>
</evidence>
<dbReference type="GO" id="GO:0004622">
    <property type="term" value="F:phosphatidylcholine lysophospholipase activity"/>
    <property type="evidence" value="ECO:0007669"/>
    <property type="project" value="TreeGrafter"/>
</dbReference>
<dbReference type="GO" id="GO:0004553">
    <property type="term" value="F:hydrolase activity, hydrolyzing O-glycosyl compounds"/>
    <property type="evidence" value="ECO:0007669"/>
    <property type="project" value="InterPro"/>
</dbReference>
<evidence type="ECO:0008006" key="10">
    <source>
        <dbReference type="Google" id="ProtNLM"/>
    </source>
</evidence>
<dbReference type="EMBL" id="BOOA01000024">
    <property type="protein sequence ID" value="GIH24984.1"/>
    <property type="molecule type" value="Genomic_DNA"/>
</dbReference>
<dbReference type="Pfam" id="PF13472">
    <property type="entry name" value="Lipase_GDSL_2"/>
    <property type="match status" value="1"/>
</dbReference>
<dbReference type="GO" id="GO:0000272">
    <property type="term" value="P:polysaccharide catabolic process"/>
    <property type="evidence" value="ECO:0007669"/>
    <property type="project" value="UniProtKB-KW"/>
</dbReference>
<evidence type="ECO:0000256" key="1">
    <source>
        <dbReference type="ARBA" id="ARBA00023277"/>
    </source>
</evidence>
<protein>
    <recommendedName>
        <fullName evidence="10">Cellulose-binding protein</fullName>
    </recommendedName>
</protein>
<dbReference type="InterPro" id="IPR051532">
    <property type="entry name" value="Ester_Hydrolysis_Enzymes"/>
</dbReference>
<dbReference type="Pfam" id="PF00553">
    <property type="entry name" value="CBM_2"/>
    <property type="match status" value="1"/>
</dbReference>
<feature type="domain" description="Fibronectin type-III" evidence="6">
    <location>
        <begin position="344"/>
        <end position="435"/>
    </location>
</feature>
<feature type="compositionally biased region" description="Low complexity" evidence="4">
    <location>
        <begin position="332"/>
        <end position="352"/>
    </location>
</feature>
<proteinExistence type="predicted"/>
<organism evidence="8 9">
    <name type="scientific">Acrocarpospora phusangensis</name>
    <dbReference type="NCBI Taxonomy" id="1070424"/>
    <lineage>
        <taxon>Bacteria</taxon>
        <taxon>Bacillati</taxon>
        <taxon>Actinomycetota</taxon>
        <taxon>Actinomycetes</taxon>
        <taxon>Streptosporangiales</taxon>
        <taxon>Streptosporangiaceae</taxon>
        <taxon>Acrocarpospora</taxon>
    </lineage>
</organism>
<dbReference type="PANTHER" id="PTHR30383:SF2">
    <property type="entry name" value="CELLULOSE-BINDING PROTEIN"/>
    <property type="match status" value="1"/>
</dbReference>
<feature type="domain" description="Fibronectin type-III" evidence="6">
    <location>
        <begin position="244"/>
        <end position="334"/>
    </location>
</feature>
<keyword evidence="1" id="KW-0119">Carbohydrate metabolism</keyword>
<dbReference type="Pfam" id="PF00041">
    <property type="entry name" value="fn3"/>
    <property type="match status" value="2"/>
</dbReference>
<sequence>MRMRRKVSTLLTILLTMVGTVVFGFSSPAQAAPVRVMPLGDSITGSPGCWRALLWNRLQSNGLTNVDFVGTLGPQGCGAPYDGENEGHGGFLATNVANANQLPGWLSATNPDVVMMHFGTNDVWSNIAPATILTAFSKLVDQMRANNPNMKILVAKIIPMASSACGPCPQRVIDFNNAIPSWAAGKTTAASPITVVDHWTGFNTATDTYDGVHPNAAGDQKMSNAWYPVLAPLVGGGDTTPPSTPGTPVASNVTATGATLNWTASTGGTGGVAGYNVYREQGSTDPLLATPATNSAVLTGLTPNTQYQVYVRSRDAAGNLSANSGLVTFTTQQGTCTDTTPPSTPGAPTASGVTSSGVTLTWSASTDSGCSGLAGYNVYREQGATDPLLGQTTGTSLTLTGLTAGTAYQVYVRARDNAGNLSGNSPLGTFTTSGGGTGGACTVTGTTQSQWGNGYVIQPVTVTAGSSAITSWTVTFTLPSGHTITGSWNATFTQSGQTVTARNVGHNGNLAAGTSTSFGFQAGRPNGNTSLPTSYTCTTP</sequence>
<evidence type="ECO:0000256" key="3">
    <source>
        <dbReference type="ARBA" id="ARBA00023326"/>
    </source>
</evidence>
<dbReference type="CDD" id="cd01833">
    <property type="entry name" value="XynB_like"/>
    <property type="match status" value="1"/>
</dbReference>
<name>A0A919QC42_9ACTN</name>
<accession>A0A919QC42</accession>
<reference evidence="8" key="1">
    <citation type="submission" date="2021-01" db="EMBL/GenBank/DDBJ databases">
        <title>Whole genome shotgun sequence of Acrocarpospora phusangensis NBRC 108782.</title>
        <authorList>
            <person name="Komaki H."/>
            <person name="Tamura T."/>
        </authorList>
    </citation>
    <scope>NUCLEOTIDE SEQUENCE</scope>
    <source>
        <strain evidence="8">NBRC 108782</strain>
    </source>
</reference>
<evidence type="ECO:0000259" key="6">
    <source>
        <dbReference type="PROSITE" id="PS50853"/>
    </source>
</evidence>
<comment type="caution">
    <text evidence="8">The sequence shown here is derived from an EMBL/GenBank/DDBJ whole genome shotgun (WGS) entry which is preliminary data.</text>
</comment>